<feature type="compositionally biased region" description="Polar residues" evidence="1">
    <location>
        <begin position="73"/>
        <end position="85"/>
    </location>
</feature>
<evidence type="ECO:0000313" key="2">
    <source>
        <dbReference type="EMBL" id="CAG5103236.1"/>
    </source>
</evidence>
<proteinExistence type="predicted"/>
<gene>
    <name evidence="2" type="ORF">OKIOD_LOCUS9444</name>
</gene>
<accession>A0ABN7SKL7</accession>
<dbReference type="EMBL" id="OU015566">
    <property type="protein sequence ID" value="CAG5103236.1"/>
    <property type="molecule type" value="Genomic_DNA"/>
</dbReference>
<feature type="region of interest" description="Disordered" evidence="1">
    <location>
        <begin position="28"/>
        <end position="85"/>
    </location>
</feature>
<feature type="compositionally biased region" description="Low complexity" evidence="1">
    <location>
        <begin position="160"/>
        <end position="177"/>
    </location>
</feature>
<dbReference type="Gene3D" id="3.90.640.70">
    <property type="match status" value="1"/>
</dbReference>
<organism evidence="2 3">
    <name type="scientific">Oikopleura dioica</name>
    <name type="common">Tunicate</name>
    <dbReference type="NCBI Taxonomy" id="34765"/>
    <lineage>
        <taxon>Eukaryota</taxon>
        <taxon>Metazoa</taxon>
        <taxon>Chordata</taxon>
        <taxon>Tunicata</taxon>
        <taxon>Appendicularia</taxon>
        <taxon>Copelata</taxon>
        <taxon>Oikopleuridae</taxon>
        <taxon>Oikopleura</taxon>
    </lineage>
</organism>
<feature type="region of interest" description="Disordered" evidence="1">
    <location>
        <begin position="157"/>
        <end position="185"/>
    </location>
</feature>
<sequence>MENAAETQGLMSSAEGFEDLLIHRTTTTSTTTLTTTTTPLPITNTTPNPTVPVTTTKKPKPTHTTHEHTTKTNRPSTTPGQQPPQWTAETVADLEDGIQEKYSATITVEYKIHEGSNLPASHLPVYQPAPQLRWEMMLEQWESAMSRILEISADKLPEATSTQQTKPTESTTATPATTKPPPYDTPYCNLQMELDRYCSRMSRFGDGEFNCPRAEGFEGQMVARFGLNKSGKQSYENEYYPLKDNFCQSLTADSCQNVAGYEGKMLARFGPGPPGTKNNWRCYGEFKETNEQKACLDENGEKSVENCSDPDPVPGTFCYNGRLQEIIKEIRDGACPEVLEKAAVQEVSTTTAFTTETEEIIETDFGILIRK</sequence>
<feature type="compositionally biased region" description="Low complexity" evidence="1">
    <location>
        <begin position="28"/>
        <end position="56"/>
    </location>
</feature>
<keyword evidence="3" id="KW-1185">Reference proteome</keyword>
<dbReference type="Proteomes" id="UP001158576">
    <property type="component" value="Chromosome 1"/>
</dbReference>
<name>A0ABN7SKL7_OIKDI</name>
<protein>
    <submittedName>
        <fullName evidence="2">Oidioi.mRNA.OKI2018_I69.chr1.g679.t1.cds</fullName>
    </submittedName>
</protein>
<reference evidence="2 3" key="1">
    <citation type="submission" date="2021-04" db="EMBL/GenBank/DDBJ databases">
        <authorList>
            <person name="Bliznina A."/>
        </authorList>
    </citation>
    <scope>NUCLEOTIDE SEQUENCE [LARGE SCALE GENOMIC DNA]</scope>
</reference>
<evidence type="ECO:0000313" key="3">
    <source>
        <dbReference type="Proteomes" id="UP001158576"/>
    </source>
</evidence>
<evidence type="ECO:0000256" key="1">
    <source>
        <dbReference type="SAM" id="MobiDB-lite"/>
    </source>
</evidence>